<dbReference type="EMBL" id="JAIWYP010000014">
    <property type="protein sequence ID" value="KAH3712694.1"/>
    <property type="molecule type" value="Genomic_DNA"/>
</dbReference>
<dbReference type="AlphaFoldDB" id="A0A9D3Z9C8"/>
<protein>
    <submittedName>
        <fullName evidence="3">Uncharacterized protein</fullName>
    </submittedName>
</protein>
<reference evidence="3" key="2">
    <citation type="submission" date="2020-11" db="EMBL/GenBank/DDBJ databases">
        <authorList>
            <person name="McCartney M.A."/>
            <person name="Auch B."/>
            <person name="Kono T."/>
            <person name="Mallez S."/>
            <person name="Becker A."/>
            <person name="Gohl D.M."/>
            <person name="Silverstein K.A.T."/>
            <person name="Koren S."/>
            <person name="Bechman K.B."/>
            <person name="Herman A."/>
            <person name="Abrahante J.E."/>
            <person name="Garbe J."/>
        </authorList>
    </citation>
    <scope>NUCLEOTIDE SEQUENCE</scope>
    <source>
        <strain evidence="3">Duluth1</strain>
        <tissue evidence="3">Whole animal</tissue>
    </source>
</reference>
<keyword evidence="1" id="KW-0812">Transmembrane</keyword>
<organism evidence="3 4">
    <name type="scientific">Dreissena polymorpha</name>
    <name type="common">Zebra mussel</name>
    <name type="synonym">Mytilus polymorpha</name>
    <dbReference type="NCBI Taxonomy" id="45954"/>
    <lineage>
        <taxon>Eukaryota</taxon>
        <taxon>Metazoa</taxon>
        <taxon>Spiralia</taxon>
        <taxon>Lophotrochozoa</taxon>
        <taxon>Mollusca</taxon>
        <taxon>Bivalvia</taxon>
        <taxon>Autobranchia</taxon>
        <taxon>Heteroconchia</taxon>
        <taxon>Euheterodonta</taxon>
        <taxon>Imparidentia</taxon>
        <taxon>Neoheterodontei</taxon>
        <taxon>Myida</taxon>
        <taxon>Dreissenoidea</taxon>
        <taxon>Dreissenidae</taxon>
        <taxon>Dreissena</taxon>
    </lineage>
</organism>
<feature type="transmembrane region" description="Helical" evidence="1">
    <location>
        <begin position="20"/>
        <end position="43"/>
    </location>
</feature>
<accession>A0A9D3Z9C8</accession>
<dbReference type="Proteomes" id="UP000828390">
    <property type="component" value="Unassembled WGS sequence"/>
</dbReference>
<keyword evidence="1" id="KW-1133">Transmembrane helix</keyword>
<evidence type="ECO:0000313" key="4">
    <source>
        <dbReference type="Proteomes" id="UP000828390"/>
    </source>
</evidence>
<gene>
    <name evidence="2" type="ORF">DPMN_072269</name>
    <name evidence="3" type="ORF">DPMN_072447</name>
</gene>
<name>A0A9D3Z9C8_DREPO</name>
<evidence type="ECO:0000256" key="1">
    <source>
        <dbReference type="SAM" id="Phobius"/>
    </source>
</evidence>
<evidence type="ECO:0000313" key="3">
    <source>
        <dbReference type="EMBL" id="KAH3712694.1"/>
    </source>
</evidence>
<reference evidence="3" key="1">
    <citation type="journal article" date="2019" name="bioRxiv">
        <title>The Genome of the Zebra Mussel, Dreissena polymorpha: A Resource for Invasive Species Research.</title>
        <authorList>
            <person name="McCartney M.A."/>
            <person name="Auch B."/>
            <person name="Kono T."/>
            <person name="Mallez S."/>
            <person name="Zhang Y."/>
            <person name="Obille A."/>
            <person name="Becker A."/>
            <person name="Abrahante J.E."/>
            <person name="Garbe J."/>
            <person name="Badalamenti J.P."/>
            <person name="Herman A."/>
            <person name="Mangelson H."/>
            <person name="Liachko I."/>
            <person name="Sullivan S."/>
            <person name="Sone E.D."/>
            <person name="Koren S."/>
            <person name="Silverstein K.A.T."/>
            <person name="Beckman K.B."/>
            <person name="Gohl D.M."/>
        </authorList>
    </citation>
    <scope>NUCLEOTIDE SEQUENCE</scope>
    <source>
        <strain evidence="3">Duluth1</strain>
        <tissue evidence="3">Whole animal</tissue>
    </source>
</reference>
<keyword evidence="4" id="KW-1185">Reference proteome</keyword>
<evidence type="ECO:0000313" key="2">
    <source>
        <dbReference type="EMBL" id="KAH3712518.1"/>
    </source>
</evidence>
<comment type="caution">
    <text evidence="3">The sequence shown here is derived from an EMBL/GenBank/DDBJ whole genome shotgun (WGS) entry which is preliminary data.</text>
</comment>
<feature type="transmembrane region" description="Helical" evidence="1">
    <location>
        <begin position="55"/>
        <end position="76"/>
    </location>
</feature>
<dbReference type="EMBL" id="JAIWYP010000014">
    <property type="protein sequence ID" value="KAH3712518.1"/>
    <property type="molecule type" value="Genomic_DNA"/>
</dbReference>
<sequence>MLHILVDAISVGFREKIKIFLGLCLVFWVMISISVATMAWLLMPGTENHVFTKDGLVVNTRSSMLLFLEGWSGIWVRRCSMDRSTRACWTSLSGAPFLTVRLGQSISGQ</sequence>
<proteinExistence type="predicted"/>
<keyword evidence="1" id="KW-0472">Membrane</keyword>